<evidence type="ECO:0000313" key="3">
    <source>
        <dbReference type="EMBL" id="MFC4511588.1"/>
    </source>
</evidence>
<evidence type="ECO:0000313" key="4">
    <source>
        <dbReference type="Proteomes" id="UP001595990"/>
    </source>
</evidence>
<proteinExistence type="predicted"/>
<reference evidence="4" key="1">
    <citation type="journal article" date="2019" name="Int. J. Syst. Evol. Microbiol.">
        <title>The Global Catalogue of Microorganisms (GCM) 10K type strain sequencing project: providing services to taxonomists for standard genome sequencing and annotation.</title>
        <authorList>
            <consortium name="The Broad Institute Genomics Platform"/>
            <consortium name="The Broad Institute Genome Sequencing Center for Infectious Disease"/>
            <person name="Wu L."/>
            <person name="Ma J."/>
        </authorList>
    </citation>
    <scope>NUCLEOTIDE SEQUENCE [LARGE SCALE GENOMIC DNA]</scope>
    <source>
        <strain evidence="4">CECT 8064</strain>
    </source>
</reference>
<dbReference type="EMBL" id="JBHSFS010000001">
    <property type="protein sequence ID" value="MFC4511588.1"/>
    <property type="molecule type" value="Genomic_DNA"/>
</dbReference>
<protein>
    <submittedName>
        <fullName evidence="3">Helix-turn-helix domain-containing protein</fullName>
    </submittedName>
</protein>
<dbReference type="Gene3D" id="1.10.260.40">
    <property type="entry name" value="lambda repressor-like DNA-binding domains"/>
    <property type="match status" value="1"/>
</dbReference>
<organism evidence="3 4">
    <name type="scientific">Streptomyces ehimensis</name>
    <dbReference type="NCBI Taxonomy" id="68195"/>
    <lineage>
        <taxon>Bacteria</taxon>
        <taxon>Bacillati</taxon>
        <taxon>Actinomycetota</taxon>
        <taxon>Actinomycetes</taxon>
        <taxon>Kitasatosporales</taxon>
        <taxon>Streptomycetaceae</taxon>
        <taxon>Streptomyces</taxon>
    </lineage>
</organism>
<keyword evidence="4" id="KW-1185">Reference proteome</keyword>
<feature type="domain" description="HTH cro/C1-type" evidence="2">
    <location>
        <begin position="21"/>
        <end position="54"/>
    </location>
</feature>
<dbReference type="CDD" id="cd00093">
    <property type="entry name" value="HTH_XRE"/>
    <property type="match status" value="1"/>
</dbReference>
<dbReference type="Proteomes" id="UP001595990">
    <property type="component" value="Unassembled WGS sequence"/>
</dbReference>
<comment type="caution">
    <text evidence="3">The sequence shown here is derived from an EMBL/GenBank/DDBJ whole genome shotgun (WGS) entry which is preliminary data.</text>
</comment>
<gene>
    <name evidence="3" type="ORF">ACFPEN_01425</name>
</gene>
<sequence>MTTRPPARRRAVTGIIAGYVLRLARESALYTQIGLAEALEVDLATVQGWESGRRPLANMRAGGLLDLKRRLPVLGADRDVVQLLEAAMDADRIVGAALDPPQRPDQHPLAEWVHTRTTAHMIAWAVNGTPPPSIANRPSPTRRGASPIAPRLPVQERSVLFTQLRDTAEAAHTAGDGAALLRRQALYLTSYDRSPGAPAWTSHALHSRRGVLAVRGWSQHWAEARSMAAALARQGDQQPLLDFINRSLVDDEAAEAANLNYWAYWLGAARGPQSNDAFMLDRRLTDWDPVTLLRLLVQGLDEAPTYVELYAHSLWALLTACPWLPQAAPKLSADLRERIERILDSGGISARSRQELGTVTYRLREHGN</sequence>
<evidence type="ECO:0000259" key="2">
    <source>
        <dbReference type="PROSITE" id="PS50943"/>
    </source>
</evidence>
<dbReference type="RefSeq" id="WP_240667547.1">
    <property type="nucleotide sequence ID" value="NZ_JBHSFS010000001.1"/>
</dbReference>
<dbReference type="PROSITE" id="PS50943">
    <property type="entry name" value="HTH_CROC1"/>
    <property type="match status" value="1"/>
</dbReference>
<dbReference type="InterPro" id="IPR001387">
    <property type="entry name" value="Cro/C1-type_HTH"/>
</dbReference>
<dbReference type="SUPFAM" id="SSF47413">
    <property type="entry name" value="lambda repressor-like DNA-binding domains"/>
    <property type="match status" value="1"/>
</dbReference>
<evidence type="ECO:0000256" key="1">
    <source>
        <dbReference type="SAM" id="MobiDB-lite"/>
    </source>
</evidence>
<name>A0ABV9B9T5_9ACTN</name>
<dbReference type="InterPro" id="IPR010982">
    <property type="entry name" value="Lambda_DNA-bd_dom_sf"/>
</dbReference>
<accession>A0ABV9B9T5</accession>
<feature type="region of interest" description="Disordered" evidence="1">
    <location>
        <begin position="127"/>
        <end position="148"/>
    </location>
</feature>